<evidence type="ECO:0000313" key="10">
    <source>
        <dbReference type="Proteomes" id="UP001241072"/>
    </source>
</evidence>
<dbReference type="PANTHER" id="PTHR30193">
    <property type="entry name" value="ABC TRANSPORTER PERMEASE PROTEIN"/>
    <property type="match status" value="1"/>
</dbReference>
<evidence type="ECO:0000256" key="5">
    <source>
        <dbReference type="ARBA" id="ARBA00022989"/>
    </source>
</evidence>
<dbReference type="EMBL" id="JAUQUB010000005">
    <property type="protein sequence ID" value="MDO7883469.1"/>
    <property type="molecule type" value="Genomic_DNA"/>
</dbReference>
<feature type="transmembrane region" description="Helical" evidence="7">
    <location>
        <begin position="30"/>
        <end position="51"/>
    </location>
</feature>
<evidence type="ECO:0000256" key="6">
    <source>
        <dbReference type="ARBA" id="ARBA00023136"/>
    </source>
</evidence>
<dbReference type="Pfam" id="PF00528">
    <property type="entry name" value="BPD_transp_1"/>
    <property type="match status" value="1"/>
</dbReference>
<organism evidence="9 10">
    <name type="scientific">Antiquaquibacter soli</name>
    <dbReference type="NCBI Taxonomy" id="3064523"/>
    <lineage>
        <taxon>Bacteria</taxon>
        <taxon>Bacillati</taxon>
        <taxon>Actinomycetota</taxon>
        <taxon>Actinomycetes</taxon>
        <taxon>Micrococcales</taxon>
        <taxon>Microbacteriaceae</taxon>
        <taxon>Antiquaquibacter</taxon>
    </lineage>
</organism>
<feature type="domain" description="ABC transmembrane type-1" evidence="8">
    <location>
        <begin position="88"/>
        <end position="302"/>
    </location>
</feature>
<proteinExistence type="inferred from homology"/>
<evidence type="ECO:0000313" key="9">
    <source>
        <dbReference type="EMBL" id="MDO7883469.1"/>
    </source>
</evidence>
<dbReference type="Proteomes" id="UP001241072">
    <property type="component" value="Unassembled WGS sequence"/>
</dbReference>
<dbReference type="InterPro" id="IPR035906">
    <property type="entry name" value="MetI-like_sf"/>
</dbReference>
<dbReference type="InterPro" id="IPR000515">
    <property type="entry name" value="MetI-like"/>
</dbReference>
<feature type="transmembrane region" description="Helical" evidence="7">
    <location>
        <begin position="179"/>
        <end position="201"/>
    </location>
</feature>
<dbReference type="CDD" id="cd06261">
    <property type="entry name" value="TM_PBP2"/>
    <property type="match status" value="1"/>
</dbReference>
<feature type="transmembrane region" description="Helical" evidence="7">
    <location>
        <begin position="281"/>
        <end position="303"/>
    </location>
</feature>
<protein>
    <submittedName>
        <fullName evidence="9">Sugar ABC transporter permease</fullName>
    </submittedName>
</protein>
<dbReference type="RefSeq" id="WP_305003895.1">
    <property type="nucleotide sequence ID" value="NZ_JAUQUB010000005.1"/>
</dbReference>
<evidence type="ECO:0000256" key="3">
    <source>
        <dbReference type="ARBA" id="ARBA00022475"/>
    </source>
</evidence>
<reference evidence="9 10" key="1">
    <citation type="submission" date="2023-07" db="EMBL/GenBank/DDBJ databases">
        <title>Protaetiibacter sp. nov WY-16 isolated from soil.</title>
        <authorList>
            <person name="Liu B."/>
            <person name="Wan Y."/>
        </authorList>
    </citation>
    <scope>NUCLEOTIDE SEQUENCE [LARGE SCALE GENOMIC DNA]</scope>
    <source>
        <strain evidence="9 10">WY-16</strain>
    </source>
</reference>
<evidence type="ECO:0000256" key="7">
    <source>
        <dbReference type="RuleBase" id="RU363032"/>
    </source>
</evidence>
<gene>
    <name evidence="9" type="ORF">Q5716_14645</name>
</gene>
<dbReference type="PANTHER" id="PTHR30193:SF37">
    <property type="entry name" value="INNER MEMBRANE ABC TRANSPORTER PERMEASE PROTEIN YCJO"/>
    <property type="match status" value="1"/>
</dbReference>
<dbReference type="Gene3D" id="1.10.3720.10">
    <property type="entry name" value="MetI-like"/>
    <property type="match status" value="1"/>
</dbReference>
<keyword evidence="3" id="KW-1003">Cell membrane</keyword>
<evidence type="ECO:0000256" key="2">
    <source>
        <dbReference type="ARBA" id="ARBA00022448"/>
    </source>
</evidence>
<feature type="transmembrane region" description="Helical" evidence="7">
    <location>
        <begin position="87"/>
        <end position="111"/>
    </location>
</feature>
<feature type="transmembrane region" description="Helical" evidence="7">
    <location>
        <begin position="222"/>
        <end position="246"/>
    </location>
</feature>
<keyword evidence="6 7" id="KW-0472">Membrane</keyword>
<keyword evidence="4 7" id="KW-0812">Transmembrane</keyword>
<comment type="caution">
    <text evidence="9">The sequence shown here is derived from an EMBL/GenBank/DDBJ whole genome shotgun (WGS) entry which is preliminary data.</text>
</comment>
<comment type="subcellular location">
    <subcellularLocation>
        <location evidence="1 7">Cell membrane</location>
        <topology evidence="1 7">Multi-pass membrane protein</topology>
    </subcellularLocation>
</comment>
<name>A0ABT9BR96_9MICO</name>
<feature type="transmembrane region" description="Helical" evidence="7">
    <location>
        <begin position="123"/>
        <end position="143"/>
    </location>
</feature>
<accession>A0ABT9BR96</accession>
<keyword evidence="10" id="KW-1185">Reference proteome</keyword>
<evidence type="ECO:0000259" key="8">
    <source>
        <dbReference type="PROSITE" id="PS50928"/>
    </source>
</evidence>
<sequence length="311" mass="32911">MTHLTAGSGVPLRSPHLPSRRASRVRRGMLAWLFLLPALAFYSFVVIGPTAQSVWFSLFRWNGVGPATWVGFGNYADFATDPLIGEALAHTGVMVVFFSVLPITLGLISAALLSRTRSRSTGVFRSIIFLPQVLTSVVIVVIWRQLFSLDGAVNSALRAVGLGDLAQPWLGSFTLTLPVLALAGTWTTMGLCMLLFVSGAGNIPTELYEAARIDGAGAVREFFSVTLPGLVPQLAVALTLTLIGALRVFDLVWLTTRGGPGTSSITPAVLLYSKAFTQQDVGGAAAIGVTLAVLSLLVSIVVVRITDRAAS</sequence>
<keyword evidence="2 7" id="KW-0813">Transport</keyword>
<dbReference type="InterPro" id="IPR051393">
    <property type="entry name" value="ABC_transporter_permease"/>
</dbReference>
<evidence type="ECO:0000256" key="4">
    <source>
        <dbReference type="ARBA" id="ARBA00022692"/>
    </source>
</evidence>
<comment type="similarity">
    <text evidence="7">Belongs to the binding-protein-dependent transport system permease family.</text>
</comment>
<dbReference type="PROSITE" id="PS50928">
    <property type="entry name" value="ABC_TM1"/>
    <property type="match status" value="1"/>
</dbReference>
<dbReference type="SUPFAM" id="SSF161098">
    <property type="entry name" value="MetI-like"/>
    <property type="match status" value="1"/>
</dbReference>
<keyword evidence="5 7" id="KW-1133">Transmembrane helix</keyword>
<evidence type="ECO:0000256" key="1">
    <source>
        <dbReference type="ARBA" id="ARBA00004651"/>
    </source>
</evidence>